<accession>A0A149PTR7</accession>
<keyword evidence="2" id="KW-1185">Reference proteome</keyword>
<evidence type="ECO:0000313" key="2">
    <source>
        <dbReference type="Proteomes" id="UP000075613"/>
    </source>
</evidence>
<dbReference type="STRING" id="1399968.CI15_12255"/>
<organism evidence="1 2">
    <name type="scientific">Paraburkholderia monticola</name>
    <dbReference type="NCBI Taxonomy" id="1399968"/>
    <lineage>
        <taxon>Bacteria</taxon>
        <taxon>Pseudomonadati</taxon>
        <taxon>Pseudomonadota</taxon>
        <taxon>Betaproteobacteria</taxon>
        <taxon>Burkholderiales</taxon>
        <taxon>Burkholderiaceae</taxon>
        <taxon>Paraburkholderia</taxon>
    </lineage>
</organism>
<sequence length="85" mass="9013">MTRLVAFSETCAACVVPELLSSVVALSLTVWPAVIEPPLLVSFELALTVVLPDAPSEPSLLSTDCPVTRRFVCADTVPWFATGPP</sequence>
<dbReference type="Proteomes" id="UP000075613">
    <property type="component" value="Unassembled WGS sequence"/>
</dbReference>
<protein>
    <submittedName>
        <fullName evidence="1">Uncharacterized protein</fullName>
    </submittedName>
</protein>
<comment type="caution">
    <text evidence="1">The sequence shown here is derived from an EMBL/GenBank/DDBJ whole genome shotgun (WGS) entry which is preliminary data.</text>
</comment>
<reference evidence="1 2" key="1">
    <citation type="journal article" date="2015" name="Int. J. Syst. Evol. Microbiol.">
        <title>Burkholderia monticola sp. nov., isolated from mountain soil.</title>
        <authorList>
            <person name="Baek I."/>
            <person name="Seo B."/>
            <person name="Lee I."/>
            <person name="Yi H."/>
            <person name="Chun J."/>
        </authorList>
    </citation>
    <scope>NUCLEOTIDE SEQUENCE [LARGE SCALE GENOMIC DNA]</scope>
    <source>
        <strain evidence="1 2">JC2948</strain>
    </source>
</reference>
<dbReference type="EMBL" id="LRBG01000009">
    <property type="protein sequence ID" value="KXU88276.1"/>
    <property type="molecule type" value="Genomic_DNA"/>
</dbReference>
<dbReference type="AlphaFoldDB" id="A0A149PTR7"/>
<gene>
    <name evidence="1" type="ORF">CI15_12255</name>
</gene>
<evidence type="ECO:0000313" key="1">
    <source>
        <dbReference type="EMBL" id="KXU88276.1"/>
    </source>
</evidence>
<name>A0A149PTR7_9BURK</name>
<proteinExistence type="predicted"/>